<feature type="non-terminal residue" evidence="10">
    <location>
        <position position="1"/>
    </location>
</feature>
<dbReference type="GO" id="GO:0004222">
    <property type="term" value="F:metalloendopeptidase activity"/>
    <property type="evidence" value="ECO:0007669"/>
    <property type="project" value="InterPro"/>
</dbReference>
<dbReference type="PROSITE" id="PS51885">
    <property type="entry name" value="NEPRILYSIN"/>
    <property type="match status" value="1"/>
</dbReference>
<dbReference type="Gene3D" id="3.40.390.10">
    <property type="entry name" value="Collagenase (Catalytic Domain)"/>
    <property type="match status" value="1"/>
</dbReference>
<keyword evidence="11" id="KW-1185">Reference proteome</keyword>
<dbReference type="InterPro" id="IPR024079">
    <property type="entry name" value="MetalloPept_cat_dom_sf"/>
</dbReference>
<keyword evidence="4" id="KW-0479">Metal-binding</keyword>
<dbReference type="InterPro" id="IPR008753">
    <property type="entry name" value="Peptidase_M13_N"/>
</dbReference>
<evidence type="ECO:0000256" key="7">
    <source>
        <dbReference type="ARBA" id="ARBA00023049"/>
    </source>
</evidence>
<dbReference type="AlphaFoldDB" id="A0A7R9MJB5"/>
<evidence type="ECO:0000256" key="1">
    <source>
        <dbReference type="ARBA" id="ARBA00001947"/>
    </source>
</evidence>
<comment type="similarity">
    <text evidence="2">Belongs to the peptidase M13 family.</text>
</comment>
<evidence type="ECO:0000256" key="5">
    <source>
        <dbReference type="ARBA" id="ARBA00022801"/>
    </source>
</evidence>
<evidence type="ECO:0000256" key="3">
    <source>
        <dbReference type="ARBA" id="ARBA00022670"/>
    </source>
</evidence>
<evidence type="ECO:0000259" key="9">
    <source>
        <dbReference type="Pfam" id="PF05649"/>
    </source>
</evidence>
<dbReference type="GO" id="GO:0046872">
    <property type="term" value="F:metal ion binding"/>
    <property type="evidence" value="ECO:0007669"/>
    <property type="project" value="UniProtKB-KW"/>
</dbReference>
<dbReference type="PANTHER" id="PTHR11733:SF237">
    <property type="entry name" value="NEPRILYSIN-LIKE 4"/>
    <property type="match status" value="1"/>
</dbReference>
<dbReference type="PANTHER" id="PTHR11733">
    <property type="entry name" value="ZINC METALLOPROTEASE FAMILY M13 NEPRILYSIN-RELATED"/>
    <property type="match status" value="1"/>
</dbReference>
<evidence type="ECO:0000259" key="8">
    <source>
        <dbReference type="Pfam" id="PF01431"/>
    </source>
</evidence>
<dbReference type="OrthoDB" id="6489542at2759"/>
<feature type="domain" description="Peptidase M13 C-terminal" evidence="8">
    <location>
        <begin position="307"/>
        <end position="491"/>
    </location>
</feature>
<protein>
    <submittedName>
        <fullName evidence="10">Uncharacterized protein</fullName>
    </submittedName>
</protein>
<evidence type="ECO:0000313" key="11">
    <source>
        <dbReference type="Proteomes" id="UP000728032"/>
    </source>
</evidence>
<name>A0A7R9MJB5_9ACAR</name>
<proteinExistence type="inferred from homology"/>
<dbReference type="InterPro" id="IPR018497">
    <property type="entry name" value="Peptidase_M13_C"/>
</dbReference>
<evidence type="ECO:0000313" key="10">
    <source>
        <dbReference type="EMBL" id="CAD7661271.1"/>
    </source>
</evidence>
<dbReference type="EMBL" id="OC937873">
    <property type="protein sequence ID" value="CAD7661271.1"/>
    <property type="molecule type" value="Genomic_DNA"/>
</dbReference>
<dbReference type="Proteomes" id="UP000728032">
    <property type="component" value="Unassembled WGS sequence"/>
</dbReference>
<feature type="non-terminal residue" evidence="10">
    <location>
        <position position="491"/>
    </location>
</feature>
<feature type="domain" description="Peptidase M13 N-terminal" evidence="9">
    <location>
        <begin position="9"/>
        <end position="246"/>
    </location>
</feature>
<reference evidence="10" key="1">
    <citation type="submission" date="2020-11" db="EMBL/GenBank/DDBJ databases">
        <authorList>
            <person name="Tran Van P."/>
        </authorList>
    </citation>
    <scope>NUCLEOTIDE SEQUENCE</scope>
</reference>
<keyword evidence="6" id="KW-0862">Zinc</keyword>
<accession>A0A7R9MJB5</accession>
<dbReference type="Pfam" id="PF01431">
    <property type="entry name" value="Peptidase_M13"/>
    <property type="match status" value="1"/>
</dbReference>
<keyword evidence="3" id="KW-0645">Protease</keyword>
<dbReference type="InterPro" id="IPR000718">
    <property type="entry name" value="Peptidase_M13"/>
</dbReference>
<evidence type="ECO:0000256" key="2">
    <source>
        <dbReference type="ARBA" id="ARBA00007357"/>
    </source>
</evidence>
<dbReference type="CDD" id="cd08662">
    <property type="entry name" value="M13"/>
    <property type="match status" value="1"/>
</dbReference>
<evidence type="ECO:0000256" key="4">
    <source>
        <dbReference type="ARBA" id="ARBA00022723"/>
    </source>
</evidence>
<sequence>NQLVNTSGYPDIVNAYKQYILESALLLGAQNDSQTHQDIEDLLNFESKLAELSLPPEKKRDSSVWYNRMTFEAFNELTENRVDWLNITNRIYRELNSTINMNISELVVVMDLDYYKGVTQLLEGTPGRVIGNYLGWMTVMNLGSFTTKEFRDIVFNFDHVVSGVEKETELWQTCTNIMSVSLQYAVSRLYVDKNFSQKDKQTAALMINDIKESYNELIQESDWLDESTKNKSLIKLNAIKQNIGYPDWILNNDELDNYYNLKQKVDPSKSFEDLLYLQNILGLRLFKLIREPVDLTTSWPMPPAVVNAAYEPTQNSITIPAGILRIPYFDSERPAYLNYGAIGLVVGHEMTHGFDDEGSQFDPKGDLINWWTEDIRKRFGDKAQCFIDEYASVYVPEVQMNLNGKNTVGENIADNGGMRESYRAFQLYVERHGEPQRLPHVSQYTPEQLYFLSHANVWCSLWRPEALKTQIQYDPHSPGKYRVNVPVSNFK</sequence>
<dbReference type="SUPFAM" id="SSF55486">
    <property type="entry name" value="Metalloproteases ('zincins'), catalytic domain"/>
    <property type="match status" value="1"/>
</dbReference>
<gene>
    <name evidence="10" type="ORF">ONB1V03_LOCUS17832</name>
</gene>
<keyword evidence="5" id="KW-0378">Hydrolase</keyword>
<dbReference type="GO" id="GO:0005886">
    <property type="term" value="C:plasma membrane"/>
    <property type="evidence" value="ECO:0007669"/>
    <property type="project" value="TreeGrafter"/>
</dbReference>
<evidence type="ECO:0000256" key="6">
    <source>
        <dbReference type="ARBA" id="ARBA00022833"/>
    </source>
</evidence>
<dbReference type="EMBL" id="CAJPVJ010023048">
    <property type="protein sequence ID" value="CAG2178407.1"/>
    <property type="molecule type" value="Genomic_DNA"/>
</dbReference>
<comment type="cofactor">
    <cofactor evidence="1">
        <name>Zn(2+)</name>
        <dbReference type="ChEBI" id="CHEBI:29105"/>
    </cofactor>
</comment>
<dbReference type="GO" id="GO:0016485">
    <property type="term" value="P:protein processing"/>
    <property type="evidence" value="ECO:0007669"/>
    <property type="project" value="TreeGrafter"/>
</dbReference>
<dbReference type="PRINTS" id="PR00786">
    <property type="entry name" value="NEPRILYSIN"/>
</dbReference>
<organism evidence="10">
    <name type="scientific">Oppiella nova</name>
    <dbReference type="NCBI Taxonomy" id="334625"/>
    <lineage>
        <taxon>Eukaryota</taxon>
        <taxon>Metazoa</taxon>
        <taxon>Ecdysozoa</taxon>
        <taxon>Arthropoda</taxon>
        <taxon>Chelicerata</taxon>
        <taxon>Arachnida</taxon>
        <taxon>Acari</taxon>
        <taxon>Acariformes</taxon>
        <taxon>Sarcoptiformes</taxon>
        <taxon>Oribatida</taxon>
        <taxon>Brachypylina</taxon>
        <taxon>Oppioidea</taxon>
        <taxon>Oppiidae</taxon>
        <taxon>Oppiella</taxon>
    </lineage>
</organism>
<keyword evidence="7" id="KW-0482">Metalloprotease</keyword>
<dbReference type="Pfam" id="PF05649">
    <property type="entry name" value="Peptidase_M13_N"/>
    <property type="match status" value="1"/>
</dbReference>